<dbReference type="Pfam" id="PF00582">
    <property type="entry name" value="Usp"/>
    <property type="match status" value="1"/>
</dbReference>
<feature type="compositionally biased region" description="Basic and acidic residues" evidence="1">
    <location>
        <begin position="824"/>
        <end position="836"/>
    </location>
</feature>
<feature type="region of interest" description="Disordered" evidence="1">
    <location>
        <begin position="796"/>
        <end position="836"/>
    </location>
</feature>
<protein>
    <recommendedName>
        <fullName evidence="2">UspA domain-containing protein</fullName>
    </recommendedName>
</protein>
<feature type="region of interest" description="Disordered" evidence="1">
    <location>
        <begin position="355"/>
        <end position="543"/>
    </location>
</feature>
<dbReference type="Gene3D" id="3.40.50.620">
    <property type="entry name" value="HUPs"/>
    <property type="match status" value="1"/>
</dbReference>
<feature type="domain" description="UspA" evidence="2">
    <location>
        <begin position="624"/>
        <end position="770"/>
    </location>
</feature>
<dbReference type="CDD" id="cd23659">
    <property type="entry name" value="USP_At3g01520-like"/>
    <property type="match status" value="1"/>
</dbReference>
<feature type="compositionally biased region" description="Polar residues" evidence="1">
    <location>
        <begin position="227"/>
        <end position="241"/>
    </location>
</feature>
<gene>
    <name evidence="3" type="ORF">I350_02133</name>
</gene>
<dbReference type="EMBL" id="MEKH01000003">
    <property type="protein sequence ID" value="ODO09910.1"/>
    <property type="molecule type" value="Genomic_DNA"/>
</dbReference>
<feature type="compositionally biased region" description="Acidic residues" evidence="1">
    <location>
        <begin position="809"/>
        <end position="820"/>
    </location>
</feature>
<dbReference type="InterPro" id="IPR006016">
    <property type="entry name" value="UspA"/>
</dbReference>
<evidence type="ECO:0000259" key="2">
    <source>
        <dbReference type="Pfam" id="PF00582"/>
    </source>
</evidence>
<dbReference type="InterPro" id="IPR006015">
    <property type="entry name" value="Universal_stress_UspA"/>
</dbReference>
<evidence type="ECO:0000313" key="3">
    <source>
        <dbReference type="EMBL" id="ODO09910.1"/>
    </source>
</evidence>
<dbReference type="Proteomes" id="UP000095149">
    <property type="component" value="Unassembled WGS sequence"/>
</dbReference>
<feature type="compositionally biased region" description="Polar residues" evidence="1">
    <location>
        <begin position="318"/>
        <end position="329"/>
    </location>
</feature>
<dbReference type="PANTHER" id="PTHR46100:SF4">
    <property type="entry name" value="USPA DOMAIN-CONTAINING PROTEIN"/>
    <property type="match status" value="1"/>
</dbReference>
<comment type="caution">
    <text evidence="3">The sequence shown here is derived from an EMBL/GenBank/DDBJ whole genome shotgun (WGS) entry which is preliminary data.</text>
</comment>
<feature type="region of interest" description="Disordered" evidence="1">
    <location>
        <begin position="77"/>
        <end position="339"/>
    </location>
</feature>
<feature type="region of interest" description="Disordered" evidence="1">
    <location>
        <begin position="555"/>
        <end position="591"/>
    </location>
</feature>
<dbReference type="AlphaFoldDB" id="A0A1E3K9U9"/>
<proteinExistence type="predicted"/>
<reference evidence="3 4" key="1">
    <citation type="submission" date="2016-06" db="EMBL/GenBank/DDBJ databases">
        <title>Evolution of pathogenesis and genome organization in the Tremellales.</title>
        <authorList>
            <person name="Cuomo C."/>
            <person name="Litvintseva A."/>
            <person name="Heitman J."/>
            <person name="Chen Y."/>
            <person name="Sun S."/>
            <person name="Springer D."/>
            <person name="Dromer F."/>
            <person name="Young S."/>
            <person name="Zeng Q."/>
            <person name="Chapman S."/>
            <person name="Gujja S."/>
            <person name="Saif S."/>
            <person name="Birren B."/>
        </authorList>
    </citation>
    <scope>NUCLEOTIDE SEQUENCE [LARGE SCALE GENOMIC DNA]</scope>
    <source>
        <strain evidence="3 4">CBS 6273</strain>
    </source>
</reference>
<evidence type="ECO:0000313" key="4">
    <source>
        <dbReference type="Proteomes" id="UP000095149"/>
    </source>
</evidence>
<feature type="compositionally biased region" description="Pro residues" evidence="1">
    <location>
        <begin position="276"/>
        <end position="296"/>
    </location>
</feature>
<dbReference type="OrthoDB" id="992776at2759"/>
<evidence type="ECO:0000256" key="1">
    <source>
        <dbReference type="SAM" id="MobiDB-lite"/>
    </source>
</evidence>
<feature type="compositionally biased region" description="Basic and acidic residues" evidence="1">
    <location>
        <begin position="413"/>
        <end position="434"/>
    </location>
</feature>
<organism evidence="3 4">
    <name type="scientific">Cryptococcus amylolentus CBS 6273</name>
    <dbReference type="NCBI Taxonomy" id="1296118"/>
    <lineage>
        <taxon>Eukaryota</taxon>
        <taxon>Fungi</taxon>
        <taxon>Dikarya</taxon>
        <taxon>Basidiomycota</taxon>
        <taxon>Agaricomycotina</taxon>
        <taxon>Tremellomycetes</taxon>
        <taxon>Tremellales</taxon>
        <taxon>Cryptococcaceae</taxon>
        <taxon>Cryptococcus</taxon>
    </lineage>
</organism>
<dbReference type="PRINTS" id="PR01438">
    <property type="entry name" value="UNVRSLSTRESS"/>
</dbReference>
<accession>A0A1E3K9U9</accession>
<feature type="compositionally biased region" description="Polar residues" evidence="1">
    <location>
        <begin position="371"/>
        <end position="381"/>
    </location>
</feature>
<name>A0A1E3K9U9_9TREE</name>
<dbReference type="PANTHER" id="PTHR46100">
    <property type="entry name" value="IMP2'P"/>
    <property type="match status" value="1"/>
</dbReference>
<feature type="compositionally biased region" description="Acidic residues" evidence="1">
    <location>
        <begin position="469"/>
        <end position="507"/>
    </location>
</feature>
<sequence length="836" mass="90123">MSRPRSDLVDQLKSLGITEKTALFALSKSNNDLGKARKYGECCTRPRSRPSFGESYQEGRGRDVGGVAASVLTSSFLLSSSSPSPSPSPNMAPLHRSFSLPTGNYVSRLKALSGQAAKDEVSNDKDQPSIHSPKAPPSSFPDAPLHSAPLVDRRPALSSMRRASHHSHTPEPASAQDPGSAKQLASPPSKKASPLLGSLKSWGKGSLRRRSAAVDVTVQEGKGLQLERTSSAQSNGTTCTAGTDRTDGTERRGRSRKAKSVIVHIPEKKEELTDTVPPPFPPNTYPPTSIPPPPLTPTHFDSQASHLLMGAINRGRPGSTTSSPNASSTDLRKSTSSTGGALAALGLRAAALGTANMATPKSPEKAVDSTPVATPASTLTPRASYLQASKPVGSGDRSSKNRAPSPFFRARRARDQARARDTSPEVGALKKDTNYAESEPESVAVTKKFRPQVSAYEDGDVDSNGSDDGVTEAETELDSEDEFSGTSDFDEEGILDEDGEVIFDEETEKNTEANAVFYEGDAGGLGGRSATDEIDDKPQDDSASQVLDYYGEEVEQDPLGEGPNVVVPPQSLFWTNSSSRQKKTSKGGLQMETSRPVFARDRCTITLTQGDPDGALEESGKRMRRYVVLSDLSEESRYAVEWAIGTVARDGDEIFVISVKEDESKIDPKNWSNNDRAQKMRIQKERQTTALLLVKQVNSLLQRTRLQITVTCQFLHAKNSRHMLLDLIDFLEPTMVIVGSRGLGKLQGILLGSTSHYLVQKSSVPVMVARRRLLRPLRRTNPANLRHSPRVSLASASIEKAASSKQEDDVVDVAEEEGTTDEVAIAKEKKGQQQLG</sequence>
<feature type="compositionally biased region" description="Basic and acidic residues" evidence="1">
    <location>
        <begin position="117"/>
        <end position="128"/>
    </location>
</feature>
<dbReference type="InterPro" id="IPR014729">
    <property type="entry name" value="Rossmann-like_a/b/a_fold"/>
</dbReference>
<dbReference type="SUPFAM" id="SSF52402">
    <property type="entry name" value="Adenine nucleotide alpha hydrolases-like"/>
    <property type="match status" value="1"/>
</dbReference>